<dbReference type="GO" id="GO:0004806">
    <property type="term" value="F:triacylglycerol lipase activity"/>
    <property type="evidence" value="ECO:0007669"/>
    <property type="project" value="TreeGrafter"/>
</dbReference>
<dbReference type="PANTHER" id="PTHR44169">
    <property type="entry name" value="NADPH-DEPENDENT 1-ACYLDIHYDROXYACETONE PHOSPHATE REDUCTASE"/>
    <property type="match status" value="1"/>
</dbReference>
<accession>A0A8H7Z8F6</accession>
<dbReference type="GeneID" id="93653470"/>
<dbReference type="InterPro" id="IPR020904">
    <property type="entry name" value="Sc_DH/Rdtase_CS"/>
</dbReference>
<keyword evidence="3" id="KW-0560">Oxidoreductase</keyword>
<evidence type="ECO:0000256" key="5">
    <source>
        <dbReference type="SAM" id="SignalP"/>
    </source>
</evidence>
<keyword evidence="2" id="KW-0521">NADP</keyword>
<dbReference type="Pfam" id="PF00106">
    <property type="entry name" value="adh_short"/>
    <property type="match status" value="1"/>
</dbReference>
<dbReference type="GO" id="GO:0005783">
    <property type="term" value="C:endoplasmic reticulum"/>
    <property type="evidence" value="ECO:0007669"/>
    <property type="project" value="TreeGrafter"/>
</dbReference>
<comment type="similarity">
    <text evidence="1">Belongs to the short-chain dehydrogenases/reductases (SDR) family.</text>
</comment>
<feature type="chain" id="PRO_5034724707" evidence="5">
    <location>
        <begin position="19"/>
        <end position="269"/>
    </location>
</feature>
<organism evidence="6 7">
    <name type="scientific">Candida metapsilosis</name>
    <dbReference type="NCBI Taxonomy" id="273372"/>
    <lineage>
        <taxon>Eukaryota</taxon>
        <taxon>Fungi</taxon>
        <taxon>Dikarya</taxon>
        <taxon>Ascomycota</taxon>
        <taxon>Saccharomycotina</taxon>
        <taxon>Pichiomycetes</taxon>
        <taxon>Debaryomycetaceae</taxon>
        <taxon>Candida/Lodderomyces clade</taxon>
        <taxon>Candida</taxon>
    </lineage>
</organism>
<evidence type="ECO:0000256" key="2">
    <source>
        <dbReference type="ARBA" id="ARBA00022857"/>
    </source>
</evidence>
<evidence type="ECO:0000313" key="7">
    <source>
        <dbReference type="Proteomes" id="UP000669133"/>
    </source>
</evidence>
<evidence type="ECO:0000313" key="6">
    <source>
        <dbReference type="EMBL" id="KAG5417208.1"/>
    </source>
</evidence>
<keyword evidence="7" id="KW-1185">Reference proteome</keyword>
<dbReference type="Proteomes" id="UP000669133">
    <property type="component" value="Unassembled WGS sequence"/>
</dbReference>
<dbReference type="RefSeq" id="XP_067546324.1">
    <property type="nucleotide sequence ID" value="XM_067693955.1"/>
</dbReference>
<dbReference type="GO" id="GO:0006654">
    <property type="term" value="P:phosphatidic acid biosynthetic process"/>
    <property type="evidence" value="ECO:0007669"/>
    <property type="project" value="TreeGrafter"/>
</dbReference>
<dbReference type="GO" id="GO:0005811">
    <property type="term" value="C:lipid droplet"/>
    <property type="evidence" value="ECO:0007669"/>
    <property type="project" value="TreeGrafter"/>
</dbReference>
<dbReference type="InterPro" id="IPR002347">
    <property type="entry name" value="SDR_fam"/>
</dbReference>
<dbReference type="InterPro" id="IPR036291">
    <property type="entry name" value="NAD(P)-bd_dom_sf"/>
</dbReference>
<feature type="compositionally biased region" description="Low complexity" evidence="4">
    <location>
        <begin position="43"/>
        <end position="53"/>
    </location>
</feature>
<keyword evidence="5" id="KW-0732">Signal</keyword>
<dbReference type="PANTHER" id="PTHR44169:SF6">
    <property type="entry name" value="NADPH-DEPENDENT 1-ACYLDIHYDROXYACETONE PHOSPHATE REDUCTASE"/>
    <property type="match status" value="1"/>
</dbReference>
<evidence type="ECO:0000256" key="4">
    <source>
        <dbReference type="SAM" id="MobiDB-lite"/>
    </source>
</evidence>
<dbReference type="GO" id="GO:0019433">
    <property type="term" value="P:triglyceride catabolic process"/>
    <property type="evidence" value="ECO:0007669"/>
    <property type="project" value="TreeGrafter"/>
</dbReference>
<evidence type="ECO:0000256" key="3">
    <source>
        <dbReference type="ARBA" id="ARBA00023002"/>
    </source>
</evidence>
<dbReference type="OrthoDB" id="2102561at2759"/>
<proteinExistence type="inferred from homology"/>
<dbReference type="EMBL" id="JAEOAQ010000007">
    <property type="protein sequence ID" value="KAG5417208.1"/>
    <property type="molecule type" value="Genomic_DNA"/>
</dbReference>
<dbReference type="SUPFAM" id="SSF51735">
    <property type="entry name" value="NAD(P)-binding Rossmann-fold domains"/>
    <property type="match status" value="1"/>
</dbReference>
<feature type="signal peptide" evidence="5">
    <location>
        <begin position="1"/>
        <end position="18"/>
    </location>
</feature>
<sequence length="269" mass="29002">MQTQTLLLLLSACCFVSAASKDTSGKAKGKGKAKGGHLRHNATSHNANATSNLSTTATAAKTTTQAGNAAREARTYIETETGGSYLDILDNIAGQICTMSTTDVTDKQVGQCFQVNIFGPMRMTREFVPLLINAKGVIGFTSSVAGVNPITFQSTYTSTKAAIDLYASVLRVEMNPFGVKVINQLHHRLGVTKSNPTPAHVYAKQVADDFENAKLGGAFHLYRGKMGFLLGFIAPLLPRWLHEASFVYNLKLNGPFEYLRKKYASGATD</sequence>
<feature type="region of interest" description="Disordered" evidence="4">
    <location>
        <begin position="22"/>
        <end position="53"/>
    </location>
</feature>
<comment type="caution">
    <text evidence="6">The sequence shown here is derived from an EMBL/GenBank/DDBJ whole genome shotgun (WGS) entry which is preliminary data.</text>
</comment>
<dbReference type="Gene3D" id="3.40.50.720">
    <property type="entry name" value="NAD(P)-binding Rossmann-like Domain"/>
    <property type="match status" value="1"/>
</dbReference>
<name>A0A8H7Z8F6_9ASCO</name>
<dbReference type="AlphaFoldDB" id="A0A8H7Z8F6"/>
<reference evidence="6 7" key="1">
    <citation type="submission" date="2020-12" db="EMBL/GenBank/DDBJ databases">
        <title>Effect of drift, selection, and recombination on the evolution of hybrid genomes in Candida yeast pathogens.</title>
        <authorList>
            <person name="Mixao V."/>
            <person name="Ksiezopolska E."/>
            <person name="Saus E."/>
            <person name="Boekhout T."/>
            <person name="Gacser A."/>
            <person name="Gabaldon T."/>
        </authorList>
    </citation>
    <scope>NUCLEOTIDE SEQUENCE [LARGE SCALE GENOMIC DNA]</scope>
    <source>
        <strain evidence="6 7">BP57</strain>
    </source>
</reference>
<dbReference type="PROSITE" id="PS00061">
    <property type="entry name" value="ADH_SHORT"/>
    <property type="match status" value="1"/>
</dbReference>
<evidence type="ECO:0000256" key="1">
    <source>
        <dbReference type="ARBA" id="ARBA00006484"/>
    </source>
</evidence>
<dbReference type="GO" id="GO:0000140">
    <property type="term" value="F:acylglycerone-phosphate reductase (NADP+) activity"/>
    <property type="evidence" value="ECO:0007669"/>
    <property type="project" value="TreeGrafter"/>
</dbReference>
<gene>
    <name evidence="6" type="ORF">I9W82_004841</name>
</gene>
<feature type="compositionally biased region" description="Basic residues" evidence="4">
    <location>
        <begin position="27"/>
        <end position="42"/>
    </location>
</feature>
<protein>
    <submittedName>
        <fullName evidence="6">AYR1</fullName>
    </submittedName>
</protein>